<keyword evidence="9 14" id="KW-0862">Zinc</keyword>
<protein>
    <recommendedName>
        <fullName evidence="5 12">Galactose-1-phosphate uridylyltransferase</fullName>
        <ecNumber evidence="4 12">2.7.7.12</ecNumber>
    </recommendedName>
</protein>
<comment type="cofactor">
    <cofactor evidence="14">
        <name>Zn(2+)</name>
        <dbReference type="ChEBI" id="CHEBI:29105"/>
    </cofactor>
    <text evidence="14">Binds 1 zinc ion per subunit.</text>
</comment>
<feature type="active site" description="Tele-UMP-histidine intermediate" evidence="13">
    <location>
        <position position="173"/>
    </location>
</feature>
<keyword evidence="7 15" id="KW-0548">Nucleotidyltransferase</keyword>
<dbReference type="GO" id="GO:0008108">
    <property type="term" value="F:UDP-glucose:hexose-1-phosphate uridylyltransferase activity"/>
    <property type="evidence" value="ECO:0007669"/>
    <property type="project" value="UniProtKB-UniRule"/>
</dbReference>
<dbReference type="InterPro" id="IPR019779">
    <property type="entry name" value="GalP_UDPtransf1_His-AS"/>
</dbReference>
<dbReference type="PANTHER" id="PTHR11943">
    <property type="entry name" value="GALACTOSE-1-PHOSPHATE URIDYLYLTRANSFERASE"/>
    <property type="match status" value="1"/>
</dbReference>
<feature type="domain" description="Galactose-1-phosphate uridyl transferase C-terminal" evidence="17">
    <location>
        <begin position="192"/>
        <end position="345"/>
    </location>
</feature>
<feature type="binding site" evidence="14">
    <location>
        <position position="58"/>
    </location>
    <ligand>
        <name>Zn(2+)</name>
        <dbReference type="ChEBI" id="CHEBI:29105"/>
    </ligand>
</feature>
<evidence type="ECO:0000256" key="11">
    <source>
        <dbReference type="ARBA" id="ARBA00023277"/>
    </source>
</evidence>
<evidence type="ECO:0000256" key="6">
    <source>
        <dbReference type="ARBA" id="ARBA00022679"/>
    </source>
</evidence>
<dbReference type="EC" id="2.7.7.12" evidence="4 12"/>
<dbReference type="NCBIfam" id="TIGR00209">
    <property type="entry name" value="galT_1"/>
    <property type="match status" value="1"/>
</dbReference>
<evidence type="ECO:0000256" key="14">
    <source>
        <dbReference type="PIRSR" id="PIRSR000808-3"/>
    </source>
</evidence>
<dbReference type="Pfam" id="PF02744">
    <property type="entry name" value="GalP_UDP_tr_C"/>
    <property type="match status" value="1"/>
</dbReference>
<reference evidence="18 19" key="1">
    <citation type="submission" date="2018-05" db="EMBL/GenBank/DDBJ databases">
        <title>Leucothrix arctica sp. nov., isolated from Arctic seawater.</title>
        <authorList>
            <person name="Choi A."/>
            <person name="Baek K."/>
        </authorList>
    </citation>
    <scope>NUCLEOTIDE SEQUENCE [LARGE SCALE GENOMIC DNA]</scope>
    <source>
        <strain evidence="18 19">IMCC9719</strain>
    </source>
</reference>
<dbReference type="AlphaFoldDB" id="A0A317CE71"/>
<dbReference type="GO" id="GO:0008270">
    <property type="term" value="F:zinc ion binding"/>
    <property type="evidence" value="ECO:0007669"/>
    <property type="project" value="InterPro"/>
</dbReference>
<dbReference type="PANTHER" id="PTHR11943:SF1">
    <property type="entry name" value="GALACTOSE-1-PHOSPHATE URIDYLYLTRANSFERASE"/>
    <property type="match status" value="1"/>
</dbReference>
<comment type="caution">
    <text evidence="18">The sequence shown here is derived from an EMBL/GenBank/DDBJ whole genome shotgun (WGS) entry which is preliminary data.</text>
</comment>
<evidence type="ECO:0000313" key="18">
    <source>
        <dbReference type="EMBL" id="PWQ96985.1"/>
    </source>
</evidence>
<accession>A0A317CE71</accession>
<dbReference type="PIRSF" id="PIRSF000808">
    <property type="entry name" value="GalT"/>
    <property type="match status" value="1"/>
</dbReference>
<evidence type="ECO:0000256" key="2">
    <source>
        <dbReference type="ARBA" id="ARBA00004947"/>
    </source>
</evidence>
<evidence type="ECO:0000259" key="16">
    <source>
        <dbReference type="Pfam" id="PF01087"/>
    </source>
</evidence>
<feature type="binding site" evidence="14">
    <location>
        <position position="120"/>
    </location>
    <ligand>
        <name>Zn(2+)</name>
        <dbReference type="ChEBI" id="CHEBI:29105"/>
    </ligand>
</feature>
<feature type="binding site" evidence="14">
    <location>
        <position position="55"/>
    </location>
    <ligand>
        <name>Zn(2+)</name>
        <dbReference type="ChEBI" id="CHEBI:29105"/>
    </ligand>
</feature>
<feature type="domain" description="Galactose-1-phosphate uridyl transferase N-terminal" evidence="16">
    <location>
        <begin position="11"/>
        <end position="182"/>
    </location>
</feature>
<proteinExistence type="inferred from homology"/>
<keyword evidence="10 15" id="KW-0299">Galactose metabolism</keyword>
<dbReference type="RefSeq" id="WP_109822914.1">
    <property type="nucleotide sequence ID" value="NZ_QGKL01000024.1"/>
</dbReference>
<keyword evidence="6 15" id="KW-0808">Transferase</keyword>
<evidence type="ECO:0000256" key="10">
    <source>
        <dbReference type="ARBA" id="ARBA00023144"/>
    </source>
</evidence>
<comment type="catalytic activity">
    <reaction evidence="1 15">
        <text>alpha-D-galactose 1-phosphate + UDP-alpha-D-glucose = alpha-D-glucose 1-phosphate + UDP-alpha-D-galactose</text>
        <dbReference type="Rhea" id="RHEA:13989"/>
        <dbReference type="ChEBI" id="CHEBI:58336"/>
        <dbReference type="ChEBI" id="CHEBI:58601"/>
        <dbReference type="ChEBI" id="CHEBI:58885"/>
        <dbReference type="ChEBI" id="CHEBI:66914"/>
        <dbReference type="EC" id="2.7.7.12"/>
    </reaction>
</comment>
<evidence type="ECO:0000256" key="15">
    <source>
        <dbReference type="RuleBase" id="RU000506"/>
    </source>
</evidence>
<dbReference type="InterPro" id="IPR036265">
    <property type="entry name" value="HIT-like_sf"/>
</dbReference>
<sequence length="354" mass="40226">MTNVITDQGNWERRWHPLLSQWVVVAARTGNRPWNGATVGEESDAVVTSAHDKSCHLCAGNTRSNGEINPDYTGPWAFNNDYASFAPDAPSFENENNNNPLHRRDSNQGHCRVLCWTERHDQTLASISTDNMLAVGQLWQNEYNTLSQDPEISQVLIFENKGQEIGVSNPHPHGQIYATSFVGDSFERARKAQAEWARDNSSVMLLDLIAREEYQYSLKVSETDHFMAIVPYFARFAYECWIIPKAAAKHIGDMSDAQRDDLALLYQKMAKTYNVLFQRESPNISLMYNAPCDTHQDNQHWQFHFVMQPPLREPDKLKYLAGFESGTANIVNPVQPEAAAQRLREAFKSAETNT</sequence>
<evidence type="ECO:0000256" key="12">
    <source>
        <dbReference type="NCBIfam" id="TIGR00209"/>
    </source>
</evidence>
<dbReference type="Proteomes" id="UP000245506">
    <property type="component" value="Unassembled WGS sequence"/>
</dbReference>
<keyword evidence="11 15" id="KW-0119">Carbohydrate metabolism</keyword>
<evidence type="ECO:0000313" key="19">
    <source>
        <dbReference type="Proteomes" id="UP000245506"/>
    </source>
</evidence>
<dbReference type="UniPathway" id="UPA00214"/>
<evidence type="ECO:0000256" key="4">
    <source>
        <dbReference type="ARBA" id="ARBA00012384"/>
    </source>
</evidence>
<evidence type="ECO:0000256" key="3">
    <source>
        <dbReference type="ARBA" id="ARBA00010951"/>
    </source>
</evidence>
<dbReference type="Gene3D" id="3.30.428.10">
    <property type="entry name" value="HIT-like"/>
    <property type="match status" value="2"/>
</dbReference>
<dbReference type="EMBL" id="QGKL01000024">
    <property type="protein sequence ID" value="PWQ96985.1"/>
    <property type="molecule type" value="Genomic_DNA"/>
</dbReference>
<dbReference type="GO" id="GO:0005737">
    <property type="term" value="C:cytoplasm"/>
    <property type="evidence" value="ECO:0007669"/>
    <property type="project" value="TreeGrafter"/>
</dbReference>
<evidence type="ECO:0000256" key="13">
    <source>
        <dbReference type="PIRSR" id="PIRSR000808-1"/>
    </source>
</evidence>
<dbReference type="InterPro" id="IPR005849">
    <property type="entry name" value="GalP_Utransf_N"/>
</dbReference>
<evidence type="ECO:0000256" key="9">
    <source>
        <dbReference type="ARBA" id="ARBA00022833"/>
    </source>
</evidence>
<dbReference type="InterPro" id="IPR001937">
    <property type="entry name" value="GalP_UDPtransf1"/>
</dbReference>
<keyword evidence="8 14" id="KW-0479">Metal-binding</keyword>
<feature type="binding site" evidence="14">
    <location>
        <position position="171"/>
    </location>
    <ligand>
        <name>Zn(2+)</name>
        <dbReference type="ChEBI" id="CHEBI:29105"/>
    </ligand>
</feature>
<evidence type="ECO:0000256" key="7">
    <source>
        <dbReference type="ARBA" id="ARBA00022695"/>
    </source>
</evidence>
<evidence type="ECO:0000256" key="8">
    <source>
        <dbReference type="ARBA" id="ARBA00022723"/>
    </source>
</evidence>
<dbReference type="SUPFAM" id="SSF54197">
    <property type="entry name" value="HIT-like"/>
    <property type="match status" value="2"/>
</dbReference>
<dbReference type="Pfam" id="PF01087">
    <property type="entry name" value="GalP_UDP_transf"/>
    <property type="match status" value="1"/>
</dbReference>
<evidence type="ECO:0000256" key="1">
    <source>
        <dbReference type="ARBA" id="ARBA00001107"/>
    </source>
</evidence>
<comment type="pathway">
    <text evidence="2 15">Carbohydrate metabolism; galactose metabolism.</text>
</comment>
<comment type="similarity">
    <text evidence="3 15">Belongs to the galactose-1-phosphate uridylyltransferase type 1 family.</text>
</comment>
<keyword evidence="19" id="KW-1185">Reference proteome</keyword>
<name>A0A317CE71_9GAMM</name>
<dbReference type="PROSITE" id="PS00117">
    <property type="entry name" value="GAL_P_UDP_TRANSF_I"/>
    <property type="match status" value="1"/>
</dbReference>
<organism evidence="18 19">
    <name type="scientific">Leucothrix arctica</name>
    <dbReference type="NCBI Taxonomy" id="1481894"/>
    <lineage>
        <taxon>Bacteria</taxon>
        <taxon>Pseudomonadati</taxon>
        <taxon>Pseudomonadota</taxon>
        <taxon>Gammaproteobacteria</taxon>
        <taxon>Thiotrichales</taxon>
        <taxon>Thiotrichaceae</taxon>
        <taxon>Leucothrix</taxon>
    </lineage>
</organism>
<dbReference type="OrthoDB" id="9769064at2"/>
<gene>
    <name evidence="18" type="primary">galT</name>
    <name evidence="18" type="ORF">DKT75_08085</name>
</gene>
<dbReference type="InterPro" id="IPR005850">
    <property type="entry name" value="GalP_Utransf_C"/>
</dbReference>
<evidence type="ECO:0000259" key="17">
    <source>
        <dbReference type="Pfam" id="PF02744"/>
    </source>
</evidence>
<evidence type="ECO:0000256" key="5">
    <source>
        <dbReference type="ARBA" id="ARBA00016340"/>
    </source>
</evidence>
<dbReference type="GO" id="GO:0033499">
    <property type="term" value="P:galactose catabolic process via UDP-galactose, Leloir pathway"/>
    <property type="evidence" value="ECO:0007669"/>
    <property type="project" value="TreeGrafter"/>
</dbReference>